<proteinExistence type="inferred from homology"/>
<keyword evidence="3" id="KW-0488">Methylation</keyword>
<protein>
    <submittedName>
        <fullName evidence="15">Methyl-accepting chemotaxis sensory transducer with TarH sensor</fullName>
    </submittedName>
</protein>
<dbReference type="EMBL" id="FNOJ01000001">
    <property type="protein sequence ID" value="SDW03731.1"/>
    <property type="molecule type" value="Genomic_DNA"/>
</dbReference>
<feature type="domain" description="Methyl-accepting transducer" evidence="13">
    <location>
        <begin position="375"/>
        <end position="611"/>
    </location>
</feature>
<dbReference type="Gene3D" id="1.10.287.950">
    <property type="entry name" value="Methyl-accepting chemotaxis protein"/>
    <property type="match status" value="1"/>
</dbReference>
<keyword evidence="7 12" id="KW-0472">Membrane</keyword>
<feature type="transmembrane region" description="Helical" evidence="12">
    <location>
        <begin position="280"/>
        <end position="303"/>
    </location>
</feature>
<dbReference type="InterPro" id="IPR003660">
    <property type="entry name" value="HAMP_dom"/>
</dbReference>
<evidence type="ECO:0000256" key="6">
    <source>
        <dbReference type="ARBA" id="ARBA00022989"/>
    </source>
</evidence>
<dbReference type="GO" id="GO:0006935">
    <property type="term" value="P:chemotaxis"/>
    <property type="evidence" value="ECO:0007669"/>
    <property type="project" value="UniProtKB-KW"/>
</dbReference>
<dbReference type="GO" id="GO:0005886">
    <property type="term" value="C:plasma membrane"/>
    <property type="evidence" value="ECO:0007669"/>
    <property type="project" value="UniProtKB-SubCell"/>
</dbReference>
<evidence type="ECO:0000259" key="14">
    <source>
        <dbReference type="PROSITE" id="PS50885"/>
    </source>
</evidence>
<dbReference type="CDD" id="cd06225">
    <property type="entry name" value="HAMP"/>
    <property type="match status" value="1"/>
</dbReference>
<name>A0A1H2Q9A6_9BACL</name>
<feature type="domain" description="HAMP" evidence="14">
    <location>
        <begin position="304"/>
        <end position="356"/>
    </location>
</feature>
<dbReference type="Pfam" id="PF00672">
    <property type="entry name" value="HAMP"/>
    <property type="match status" value="1"/>
</dbReference>
<evidence type="ECO:0000259" key="13">
    <source>
        <dbReference type="PROSITE" id="PS50111"/>
    </source>
</evidence>
<dbReference type="RefSeq" id="WP_074691224.1">
    <property type="nucleotide sequence ID" value="NZ_FNOJ01000001.1"/>
</dbReference>
<comment type="subcellular location">
    <subcellularLocation>
        <location evidence="1">Cell membrane</location>
        <topology evidence="1">Multi-pass membrane protein</topology>
    </subcellularLocation>
</comment>
<keyword evidence="8 10" id="KW-0807">Transducer</keyword>
<evidence type="ECO:0000256" key="3">
    <source>
        <dbReference type="ARBA" id="ARBA00022481"/>
    </source>
</evidence>
<evidence type="ECO:0000256" key="7">
    <source>
        <dbReference type="ARBA" id="ARBA00023136"/>
    </source>
</evidence>
<dbReference type="InterPro" id="IPR033479">
    <property type="entry name" value="dCache_1"/>
</dbReference>
<dbReference type="SMART" id="SM00283">
    <property type="entry name" value="MA"/>
    <property type="match status" value="1"/>
</dbReference>
<evidence type="ECO:0000256" key="2">
    <source>
        <dbReference type="ARBA" id="ARBA00022475"/>
    </source>
</evidence>
<organism evidence="15 16">
    <name type="scientific">Alicyclobacillus hesperidum</name>
    <dbReference type="NCBI Taxonomy" id="89784"/>
    <lineage>
        <taxon>Bacteria</taxon>
        <taxon>Bacillati</taxon>
        <taxon>Bacillota</taxon>
        <taxon>Bacilli</taxon>
        <taxon>Bacillales</taxon>
        <taxon>Alicyclobacillaceae</taxon>
        <taxon>Alicyclobacillus</taxon>
    </lineage>
</organism>
<keyword evidence="4" id="KW-0145">Chemotaxis</keyword>
<evidence type="ECO:0000256" key="10">
    <source>
        <dbReference type="PROSITE-ProRule" id="PRU00284"/>
    </source>
</evidence>
<keyword evidence="2" id="KW-1003">Cell membrane</keyword>
<dbReference type="CDD" id="cd12913">
    <property type="entry name" value="PDC1_MCP_like"/>
    <property type="match status" value="1"/>
</dbReference>
<feature type="transmembrane region" description="Helical" evidence="12">
    <location>
        <begin position="20"/>
        <end position="43"/>
    </location>
</feature>
<dbReference type="Proteomes" id="UP000182589">
    <property type="component" value="Unassembled WGS sequence"/>
</dbReference>
<dbReference type="PANTHER" id="PTHR32089:SF114">
    <property type="entry name" value="METHYL-ACCEPTING CHEMOTAXIS PROTEIN MCPB"/>
    <property type="match status" value="1"/>
</dbReference>
<dbReference type="Pfam" id="PF00015">
    <property type="entry name" value="MCPsignal"/>
    <property type="match status" value="1"/>
</dbReference>
<keyword evidence="16" id="KW-1185">Reference proteome</keyword>
<dbReference type="STRING" id="89784.SAMN04489725_101151"/>
<dbReference type="SUPFAM" id="SSF103190">
    <property type="entry name" value="Sensory domain-like"/>
    <property type="match status" value="1"/>
</dbReference>
<reference evidence="16" key="1">
    <citation type="submission" date="2016-10" db="EMBL/GenBank/DDBJ databases">
        <authorList>
            <person name="Varghese N."/>
        </authorList>
    </citation>
    <scope>NUCLEOTIDE SEQUENCE [LARGE SCALE GENOMIC DNA]</scope>
    <source>
        <strain evidence="16">DSM 12489</strain>
    </source>
</reference>
<evidence type="ECO:0000256" key="8">
    <source>
        <dbReference type="ARBA" id="ARBA00023224"/>
    </source>
</evidence>
<keyword evidence="6 12" id="KW-1133">Transmembrane helix</keyword>
<evidence type="ECO:0000256" key="9">
    <source>
        <dbReference type="ARBA" id="ARBA00029447"/>
    </source>
</evidence>
<dbReference type="SUPFAM" id="SSF58104">
    <property type="entry name" value="Methyl-accepting chemotaxis protein (MCP) signaling domain"/>
    <property type="match status" value="1"/>
</dbReference>
<dbReference type="InterPro" id="IPR004089">
    <property type="entry name" value="MCPsignal_dom"/>
</dbReference>
<feature type="coiled-coil region" evidence="11">
    <location>
        <begin position="530"/>
        <end position="557"/>
    </location>
</feature>
<dbReference type="PROSITE" id="PS50885">
    <property type="entry name" value="HAMP"/>
    <property type="match status" value="1"/>
</dbReference>
<comment type="similarity">
    <text evidence="9">Belongs to the methyl-accepting chemotaxis (MCP) protein family.</text>
</comment>
<dbReference type="GO" id="GO:0007165">
    <property type="term" value="P:signal transduction"/>
    <property type="evidence" value="ECO:0007669"/>
    <property type="project" value="UniProtKB-KW"/>
</dbReference>
<evidence type="ECO:0000313" key="16">
    <source>
        <dbReference type="Proteomes" id="UP000182589"/>
    </source>
</evidence>
<dbReference type="Gene3D" id="6.10.340.10">
    <property type="match status" value="1"/>
</dbReference>
<keyword evidence="11" id="KW-0175">Coiled coil</keyword>
<dbReference type="InterPro" id="IPR029151">
    <property type="entry name" value="Sensor-like_sf"/>
</dbReference>
<evidence type="ECO:0000256" key="1">
    <source>
        <dbReference type="ARBA" id="ARBA00004651"/>
    </source>
</evidence>
<evidence type="ECO:0000256" key="12">
    <source>
        <dbReference type="SAM" id="Phobius"/>
    </source>
</evidence>
<dbReference type="AlphaFoldDB" id="A0A1H2Q9A6"/>
<dbReference type="Gene3D" id="3.30.450.20">
    <property type="entry name" value="PAS domain"/>
    <property type="match status" value="2"/>
</dbReference>
<keyword evidence="5 12" id="KW-0812">Transmembrane</keyword>
<evidence type="ECO:0000256" key="11">
    <source>
        <dbReference type="SAM" id="Coils"/>
    </source>
</evidence>
<dbReference type="CDD" id="cd11386">
    <property type="entry name" value="MCP_signal"/>
    <property type="match status" value="1"/>
</dbReference>
<dbReference type="PROSITE" id="PS50111">
    <property type="entry name" value="CHEMOTAXIS_TRANSDUC_2"/>
    <property type="match status" value="1"/>
</dbReference>
<sequence>MENQMVASAQVVKRGWTIGLKLLTISLALLIVPSLVIGFTSFATAKSNFSSQLDNHDMTSVKVFNQDVNTFISQREQTLTYLAKLLNSTTLNESSTLPALAGASQSYTDFLHVYVGTNTGAFYVSPAAKMPAGYDPRKRSWYQAAMTSPTPIVTPPYVDAITKQLTVTIAERLANRRGVVGADISLKTFDRLVNQVPLGNSGYLGLMDGQSNVIAMHGLAPGSSLHLATLNQMYQHDSGIFSVAVKGASYRFTYVTNAATGWKVIGILPTSSYMRAVHPILVITLIVLGISLIFGFLAIWYLVRSITRPLHALVEFAERVGRGDLTTDVVIKTRDELGVLGGACNHMLHSLRDIIRRVEMNAEQVAASSEQLTASAEENTRATEQITNVVSELAASVMEQSERAKRDRERVDSLASNIEEVAKSASVVAQVAEATAEEADRGSSSAESAVHQMEVLGHSFTGLSTSIQELTGYSGQIHSIIAVIQSIATQTNLLALNAAIEAARAGESGRGFAVVAEEIRKLADQSSSSANEIQELIESMQARMEEASASMEASQQDVQHGIEAVNHAGELFANIRAGVVALAEEIRSVTSASQAMAASADSLREFIAQVESATVETSAGMQTVSASTEEQLASMEEISASAASLAELAEQMQAALQQFSLR</sequence>
<evidence type="ECO:0000256" key="5">
    <source>
        <dbReference type="ARBA" id="ARBA00022692"/>
    </source>
</evidence>
<dbReference type="SMART" id="SM00304">
    <property type="entry name" value="HAMP"/>
    <property type="match status" value="1"/>
</dbReference>
<gene>
    <name evidence="15" type="ORF">SAMN04489725_101151</name>
</gene>
<accession>A0A1H2Q9A6</accession>
<evidence type="ECO:0000313" key="15">
    <source>
        <dbReference type="EMBL" id="SDW03731.1"/>
    </source>
</evidence>
<evidence type="ECO:0000256" key="4">
    <source>
        <dbReference type="ARBA" id="ARBA00022500"/>
    </source>
</evidence>
<dbReference type="PANTHER" id="PTHR32089">
    <property type="entry name" value="METHYL-ACCEPTING CHEMOTAXIS PROTEIN MCPB"/>
    <property type="match status" value="1"/>
</dbReference>
<dbReference type="Pfam" id="PF02743">
    <property type="entry name" value="dCache_1"/>
    <property type="match status" value="1"/>
</dbReference>